<feature type="transmembrane region" description="Helical" evidence="1">
    <location>
        <begin position="12"/>
        <end position="34"/>
    </location>
</feature>
<name>A0A1I3FQS6_9RHOB</name>
<keyword evidence="3" id="KW-1185">Reference proteome</keyword>
<sequence>MFSFLGRFETPVKYALVGAVGGFAANLLMILAGFPPPEPLATIVGLGLGGFVGGLFHQRRKGG</sequence>
<proteinExistence type="predicted"/>
<evidence type="ECO:0000313" key="2">
    <source>
        <dbReference type="EMBL" id="SFI13271.1"/>
    </source>
</evidence>
<organism evidence="2 3">
    <name type="scientific">Albimonas pacifica</name>
    <dbReference type="NCBI Taxonomy" id="1114924"/>
    <lineage>
        <taxon>Bacteria</taxon>
        <taxon>Pseudomonadati</taxon>
        <taxon>Pseudomonadota</taxon>
        <taxon>Alphaproteobacteria</taxon>
        <taxon>Rhodobacterales</taxon>
        <taxon>Paracoccaceae</taxon>
        <taxon>Albimonas</taxon>
    </lineage>
</organism>
<protein>
    <submittedName>
        <fullName evidence="2">Uncharacterized protein</fullName>
    </submittedName>
</protein>
<dbReference type="RefSeq" id="WP_092859709.1">
    <property type="nucleotide sequence ID" value="NZ_FOQH01000004.1"/>
</dbReference>
<dbReference type="Proteomes" id="UP000199377">
    <property type="component" value="Unassembled WGS sequence"/>
</dbReference>
<evidence type="ECO:0000313" key="3">
    <source>
        <dbReference type="Proteomes" id="UP000199377"/>
    </source>
</evidence>
<dbReference type="AlphaFoldDB" id="A0A1I3FQS6"/>
<keyword evidence="1" id="KW-0472">Membrane</keyword>
<gene>
    <name evidence="2" type="ORF">SAMN05216258_104433</name>
</gene>
<evidence type="ECO:0000256" key="1">
    <source>
        <dbReference type="SAM" id="Phobius"/>
    </source>
</evidence>
<keyword evidence="1" id="KW-0812">Transmembrane</keyword>
<keyword evidence="1" id="KW-1133">Transmembrane helix</keyword>
<reference evidence="2 3" key="1">
    <citation type="submission" date="2016-10" db="EMBL/GenBank/DDBJ databases">
        <authorList>
            <person name="de Groot N.N."/>
        </authorList>
    </citation>
    <scope>NUCLEOTIDE SEQUENCE [LARGE SCALE GENOMIC DNA]</scope>
    <source>
        <strain evidence="2 3">CGMCC 1.11030</strain>
    </source>
</reference>
<feature type="transmembrane region" description="Helical" evidence="1">
    <location>
        <begin position="40"/>
        <end position="57"/>
    </location>
</feature>
<dbReference type="EMBL" id="FOQH01000004">
    <property type="protein sequence ID" value="SFI13271.1"/>
    <property type="molecule type" value="Genomic_DNA"/>
</dbReference>
<dbReference type="STRING" id="1114924.SAMN05216258_104433"/>
<accession>A0A1I3FQS6</accession>